<evidence type="ECO:0000256" key="3">
    <source>
        <dbReference type="ARBA" id="ARBA00020129"/>
    </source>
</evidence>
<comment type="caution">
    <text evidence="5">The sequence shown here is derived from an EMBL/GenBank/DDBJ whole genome shotgun (WGS) entry which is preliminary data.</text>
</comment>
<evidence type="ECO:0000256" key="2">
    <source>
        <dbReference type="ARBA" id="ARBA00009942"/>
    </source>
</evidence>
<dbReference type="PIRSF" id="PIRSF005087">
    <property type="entry name" value="NrdI"/>
    <property type="match status" value="1"/>
</dbReference>
<evidence type="ECO:0000313" key="5">
    <source>
        <dbReference type="EMBL" id="GAA2014051.1"/>
    </source>
</evidence>
<dbReference type="PANTHER" id="PTHR37297">
    <property type="entry name" value="PROTEIN NRDI"/>
    <property type="match status" value="1"/>
</dbReference>
<keyword evidence="6" id="KW-1185">Reference proteome</keyword>
<evidence type="ECO:0000256" key="1">
    <source>
        <dbReference type="ARBA" id="ARBA00003999"/>
    </source>
</evidence>
<reference evidence="6" key="1">
    <citation type="journal article" date="2019" name="Int. J. Syst. Evol. Microbiol.">
        <title>The Global Catalogue of Microorganisms (GCM) 10K type strain sequencing project: providing services to taxonomists for standard genome sequencing and annotation.</title>
        <authorList>
            <consortium name="The Broad Institute Genomics Platform"/>
            <consortium name="The Broad Institute Genome Sequencing Center for Infectious Disease"/>
            <person name="Wu L."/>
            <person name="Ma J."/>
        </authorList>
    </citation>
    <scope>NUCLEOTIDE SEQUENCE [LARGE SCALE GENOMIC DNA]</scope>
    <source>
        <strain evidence="6">JCM 14546</strain>
    </source>
</reference>
<name>A0ABP5F426_9MICO</name>
<organism evidence="5 6">
    <name type="scientific">Brevibacterium samyangense</name>
    <dbReference type="NCBI Taxonomy" id="366888"/>
    <lineage>
        <taxon>Bacteria</taxon>
        <taxon>Bacillati</taxon>
        <taxon>Actinomycetota</taxon>
        <taxon>Actinomycetes</taxon>
        <taxon>Micrococcales</taxon>
        <taxon>Brevibacteriaceae</taxon>
        <taxon>Brevibacterium</taxon>
    </lineage>
</organism>
<proteinExistence type="inferred from homology"/>
<dbReference type="SUPFAM" id="SSF52218">
    <property type="entry name" value="Flavoproteins"/>
    <property type="match status" value="1"/>
</dbReference>
<accession>A0ABP5F426</accession>
<comment type="function">
    <text evidence="1 4">Probably involved in ribonucleotide reductase function.</text>
</comment>
<sequence>MSPVLVVYYSSSSEYTHRFVQKLRHPHQRIPLLTKDDTLLVDEPFVLVTPTYGAGPNRGSVPKQVIKFLNVESNRKHLVGVIGAGNTNFGENYCKAAHLVAAKCGVPVLYRFELLGTPDDVRDVDKGLDSLCQPQLKTAI</sequence>
<dbReference type="InterPro" id="IPR004465">
    <property type="entry name" value="RNR_NrdI"/>
</dbReference>
<comment type="similarity">
    <text evidence="2 4">Belongs to the NrdI family.</text>
</comment>
<dbReference type="HAMAP" id="MF_00128">
    <property type="entry name" value="NrdI"/>
    <property type="match status" value="1"/>
</dbReference>
<evidence type="ECO:0000256" key="4">
    <source>
        <dbReference type="HAMAP-Rule" id="MF_00128"/>
    </source>
</evidence>
<protein>
    <recommendedName>
        <fullName evidence="3 4">Protein NrdI</fullName>
    </recommendedName>
</protein>
<gene>
    <name evidence="4 5" type="primary">nrdI</name>
    <name evidence="5" type="ORF">GCM10009755_27170</name>
</gene>
<evidence type="ECO:0000313" key="6">
    <source>
        <dbReference type="Proteomes" id="UP001500755"/>
    </source>
</evidence>
<dbReference type="Gene3D" id="3.40.50.360">
    <property type="match status" value="1"/>
</dbReference>
<dbReference type="NCBIfam" id="TIGR00333">
    <property type="entry name" value="nrdI"/>
    <property type="match status" value="1"/>
</dbReference>
<dbReference type="InterPro" id="IPR029039">
    <property type="entry name" value="Flavoprotein-like_sf"/>
</dbReference>
<dbReference type="EMBL" id="BAAANO010000033">
    <property type="protein sequence ID" value="GAA2014051.1"/>
    <property type="molecule type" value="Genomic_DNA"/>
</dbReference>
<dbReference type="InterPro" id="IPR020852">
    <property type="entry name" value="RNR_Ib_NrdI_bac"/>
</dbReference>
<dbReference type="Proteomes" id="UP001500755">
    <property type="component" value="Unassembled WGS sequence"/>
</dbReference>
<dbReference type="PANTHER" id="PTHR37297:SF1">
    <property type="entry name" value="PROTEIN NRDI"/>
    <property type="match status" value="1"/>
</dbReference>
<dbReference type="Pfam" id="PF07972">
    <property type="entry name" value="Flavodoxin_NdrI"/>
    <property type="match status" value="1"/>
</dbReference>